<gene>
    <name evidence="1" type="ORF">Tci_011529</name>
</gene>
<reference evidence="1" key="1">
    <citation type="journal article" date="2019" name="Sci. Rep.">
        <title>Draft genome of Tanacetum cinerariifolium, the natural source of mosquito coil.</title>
        <authorList>
            <person name="Yamashiro T."/>
            <person name="Shiraishi A."/>
            <person name="Satake H."/>
            <person name="Nakayama K."/>
        </authorList>
    </citation>
    <scope>NUCLEOTIDE SEQUENCE</scope>
</reference>
<name>A0A6L2JR50_TANCI</name>
<dbReference type="GO" id="GO:0003964">
    <property type="term" value="F:RNA-directed DNA polymerase activity"/>
    <property type="evidence" value="ECO:0007669"/>
    <property type="project" value="UniProtKB-KW"/>
</dbReference>
<protein>
    <submittedName>
        <fullName evidence="1">Putative reverse transcriptase domain-containing protein</fullName>
    </submittedName>
</protein>
<evidence type="ECO:0000313" key="1">
    <source>
        <dbReference type="EMBL" id="GEU39551.1"/>
    </source>
</evidence>
<organism evidence="1">
    <name type="scientific">Tanacetum cinerariifolium</name>
    <name type="common">Dalmatian daisy</name>
    <name type="synonym">Chrysanthemum cinerariifolium</name>
    <dbReference type="NCBI Taxonomy" id="118510"/>
    <lineage>
        <taxon>Eukaryota</taxon>
        <taxon>Viridiplantae</taxon>
        <taxon>Streptophyta</taxon>
        <taxon>Embryophyta</taxon>
        <taxon>Tracheophyta</taxon>
        <taxon>Spermatophyta</taxon>
        <taxon>Magnoliopsida</taxon>
        <taxon>eudicotyledons</taxon>
        <taxon>Gunneridae</taxon>
        <taxon>Pentapetalae</taxon>
        <taxon>asterids</taxon>
        <taxon>campanulids</taxon>
        <taxon>Asterales</taxon>
        <taxon>Asteraceae</taxon>
        <taxon>Asteroideae</taxon>
        <taxon>Anthemideae</taxon>
        <taxon>Anthemidinae</taxon>
        <taxon>Tanacetum</taxon>
    </lineage>
</organism>
<keyword evidence="1" id="KW-0808">Transferase</keyword>
<sequence length="198" mass="22596">MSPFVSRGTRPYEEKTFIQSDITCQDSLNNRYSFESITVGVCLIIDELETGDDAFELIRKEVPLNNEIPEAMFPLLEEFSEVFLDEMSPGEHEELCRHIEELVSKGYVHEGMSACAQPRGPIDLMSLYVFGFVPMKVLDFVEGLPYHSDSSDDDLVENSRRNFVYPWGNNAGLSVEERTLLFLEAQDRVKKNPLFKVA</sequence>
<dbReference type="EMBL" id="BKCJ010001189">
    <property type="protein sequence ID" value="GEU39551.1"/>
    <property type="molecule type" value="Genomic_DNA"/>
</dbReference>
<keyword evidence="1" id="KW-0695">RNA-directed DNA polymerase</keyword>
<dbReference type="AlphaFoldDB" id="A0A6L2JR50"/>
<comment type="caution">
    <text evidence="1">The sequence shown here is derived from an EMBL/GenBank/DDBJ whole genome shotgun (WGS) entry which is preliminary data.</text>
</comment>
<accession>A0A6L2JR50</accession>
<proteinExistence type="predicted"/>
<keyword evidence="1" id="KW-0548">Nucleotidyltransferase</keyword>